<dbReference type="SUPFAM" id="SSF53098">
    <property type="entry name" value="Ribonuclease H-like"/>
    <property type="match status" value="1"/>
</dbReference>
<comment type="subcellular location">
    <subcellularLocation>
        <location evidence="1">Nucleus</location>
    </subcellularLocation>
</comment>
<feature type="domain" description="BED-type" evidence="10">
    <location>
        <begin position="3"/>
        <end position="51"/>
    </location>
</feature>
<evidence type="ECO:0000259" key="10">
    <source>
        <dbReference type="PROSITE" id="PS50808"/>
    </source>
</evidence>
<dbReference type="PANTHER" id="PTHR46481:SF10">
    <property type="entry name" value="ZINC FINGER BED DOMAIN-CONTAINING PROTEIN 39"/>
    <property type="match status" value="1"/>
</dbReference>
<evidence type="ECO:0000256" key="2">
    <source>
        <dbReference type="ARBA" id="ARBA00022723"/>
    </source>
</evidence>
<dbReference type="PROSITE" id="PS50808">
    <property type="entry name" value="ZF_BED"/>
    <property type="match status" value="1"/>
</dbReference>
<name>A0A024UV02_9STRA</name>
<dbReference type="Pfam" id="PF04937">
    <property type="entry name" value="DUF659"/>
    <property type="match status" value="1"/>
</dbReference>
<dbReference type="GeneID" id="20077719"/>
<dbReference type="STRING" id="157072.A0A024UV02"/>
<gene>
    <name evidence="11" type="ORF">H310_00669</name>
</gene>
<keyword evidence="3 9" id="KW-0863">Zinc-finger</keyword>
<keyword evidence="6" id="KW-0238">DNA-binding</keyword>
<keyword evidence="8" id="KW-0539">Nucleus</keyword>
<dbReference type="InterPro" id="IPR012337">
    <property type="entry name" value="RNaseH-like_sf"/>
</dbReference>
<reference evidence="11" key="1">
    <citation type="submission" date="2013-12" db="EMBL/GenBank/DDBJ databases">
        <title>The Genome Sequence of Aphanomyces invadans NJM9701.</title>
        <authorList>
            <consortium name="The Broad Institute Genomics Platform"/>
            <person name="Russ C."/>
            <person name="Tyler B."/>
            <person name="van West P."/>
            <person name="Dieguez-Uribeondo J."/>
            <person name="Young S.K."/>
            <person name="Zeng Q."/>
            <person name="Gargeya S."/>
            <person name="Fitzgerald M."/>
            <person name="Abouelleil A."/>
            <person name="Alvarado L."/>
            <person name="Chapman S.B."/>
            <person name="Gainer-Dewar J."/>
            <person name="Goldberg J."/>
            <person name="Griggs A."/>
            <person name="Gujja S."/>
            <person name="Hansen M."/>
            <person name="Howarth C."/>
            <person name="Imamovic A."/>
            <person name="Ireland A."/>
            <person name="Larimer J."/>
            <person name="McCowan C."/>
            <person name="Murphy C."/>
            <person name="Pearson M."/>
            <person name="Poon T.W."/>
            <person name="Priest M."/>
            <person name="Roberts A."/>
            <person name="Saif S."/>
            <person name="Shea T."/>
            <person name="Sykes S."/>
            <person name="Wortman J."/>
            <person name="Nusbaum C."/>
            <person name="Birren B."/>
        </authorList>
    </citation>
    <scope>NUCLEOTIDE SEQUENCE [LARGE SCALE GENOMIC DNA]</scope>
    <source>
        <strain evidence="11">NJM9701</strain>
    </source>
</reference>
<dbReference type="VEuPathDB" id="FungiDB:H310_00669"/>
<protein>
    <recommendedName>
        <fullName evidence="10">BED-type domain-containing protein</fullName>
    </recommendedName>
</protein>
<dbReference type="GO" id="GO:0003677">
    <property type="term" value="F:DNA binding"/>
    <property type="evidence" value="ECO:0007669"/>
    <property type="project" value="UniProtKB-KW"/>
</dbReference>
<dbReference type="GO" id="GO:0046983">
    <property type="term" value="F:protein dimerization activity"/>
    <property type="evidence" value="ECO:0007669"/>
    <property type="project" value="InterPro"/>
</dbReference>
<evidence type="ECO:0000256" key="5">
    <source>
        <dbReference type="ARBA" id="ARBA00023015"/>
    </source>
</evidence>
<evidence type="ECO:0000256" key="8">
    <source>
        <dbReference type="ARBA" id="ARBA00023242"/>
    </source>
</evidence>
<evidence type="ECO:0000313" key="11">
    <source>
        <dbReference type="EMBL" id="ETW10346.1"/>
    </source>
</evidence>
<dbReference type="AlphaFoldDB" id="A0A024UV02"/>
<dbReference type="InterPro" id="IPR007021">
    <property type="entry name" value="DUF659"/>
</dbReference>
<proteinExistence type="predicted"/>
<organism evidence="11">
    <name type="scientific">Aphanomyces invadans</name>
    <dbReference type="NCBI Taxonomy" id="157072"/>
    <lineage>
        <taxon>Eukaryota</taxon>
        <taxon>Sar</taxon>
        <taxon>Stramenopiles</taxon>
        <taxon>Oomycota</taxon>
        <taxon>Saprolegniomycetes</taxon>
        <taxon>Saprolegniales</taxon>
        <taxon>Verrucalvaceae</taxon>
        <taxon>Aphanomyces</taxon>
    </lineage>
</organism>
<dbReference type="InterPro" id="IPR008906">
    <property type="entry name" value="HATC_C_dom"/>
</dbReference>
<dbReference type="Pfam" id="PF05699">
    <property type="entry name" value="Dimer_Tnp_hAT"/>
    <property type="match status" value="1"/>
</dbReference>
<evidence type="ECO:0000256" key="1">
    <source>
        <dbReference type="ARBA" id="ARBA00004123"/>
    </source>
</evidence>
<dbReference type="PANTHER" id="PTHR46481">
    <property type="entry name" value="ZINC FINGER BED DOMAIN-CONTAINING PROTEIN 4"/>
    <property type="match status" value="1"/>
</dbReference>
<evidence type="ECO:0000256" key="3">
    <source>
        <dbReference type="ARBA" id="ARBA00022771"/>
    </source>
</evidence>
<dbReference type="EMBL" id="KI913952">
    <property type="protein sequence ID" value="ETW10346.1"/>
    <property type="molecule type" value="Genomic_DNA"/>
</dbReference>
<keyword evidence="2" id="KW-0479">Metal-binding</keyword>
<dbReference type="GO" id="GO:0008270">
    <property type="term" value="F:zinc ion binding"/>
    <property type="evidence" value="ECO:0007669"/>
    <property type="project" value="UniProtKB-KW"/>
</dbReference>
<evidence type="ECO:0000256" key="4">
    <source>
        <dbReference type="ARBA" id="ARBA00022833"/>
    </source>
</evidence>
<evidence type="ECO:0000256" key="9">
    <source>
        <dbReference type="PROSITE-ProRule" id="PRU00027"/>
    </source>
</evidence>
<keyword evidence="7" id="KW-0804">Transcription</keyword>
<keyword evidence="4" id="KW-0862">Zinc</keyword>
<keyword evidence="5" id="KW-0805">Transcription regulation</keyword>
<evidence type="ECO:0000256" key="6">
    <source>
        <dbReference type="ARBA" id="ARBA00023125"/>
    </source>
</evidence>
<dbReference type="InterPro" id="IPR003656">
    <property type="entry name" value="Znf_BED"/>
</dbReference>
<accession>A0A024UV02</accession>
<dbReference type="InterPro" id="IPR052035">
    <property type="entry name" value="ZnF_BED_domain_contain"/>
</dbReference>
<dbReference type="RefSeq" id="XP_008861757.1">
    <property type="nucleotide sequence ID" value="XM_008863535.1"/>
</dbReference>
<dbReference type="eggNOG" id="ENOG502QRSI">
    <property type="taxonomic scope" value="Eukaryota"/>
</dbReference>
<dbReference type="OrthoDB" id="4951847at2759"/>
<sequence>MPRPSDSVWVHFRRDDARRSICKYCHHNMVGLVKRMRVHLAKRCPDCPPSVRVEILASEAEGAKKGLLAASLNHGGGPAAFLASLDHPSSYKVHAASTAMQDSAKTKKRKVPSFASDHAMPSSTINKHDLQSLVAKALFGAGLSVSLVEDPSFHRLLKRVAPSIPLSTMAMLSQLDTEFQDLQARVRADLNDMTSVCLGIESWSFAHNRSVLSCTVYTPHPVVFDLDATREHAHSVNALFHRIESYVLSVGLDKVSTVVADVGGTPVMKDATDLLATKYPHLAILPSCAHAFDAMMTDLLDLPAFHSLYTVCKQVSAYFGRNHVHRDRFVRVAHELNIEDMDATSSPCHAGVFFGLVDIPDTTTTPPPSTILACVWAMERYRHVFDVLLAEDFGALDSLELAVRDHLSNLAWWTSVVQFKIMFAPFVDILDTLEGSTFTSLATFYHKFTLLRSHLQTFSVATDVTRIVSKHWATMRHPAMYTAFLLDPRYTPSTLGSDEMNDALTFLKHVSSPAGFANLITELTRYTGRCDGVFADDAVWESAKHCSPLQWWKGFLGSSCPHLQTVALRVLCFPASAAISRTHRAKVDAMHVANDKALNDDQAVKAAYVFLNLNMSNAMEQHGAASNKVDTTTGTGLCL</sequence>
<dbReference type="GO" id="GO:0005634">
    <property type="term" value="C:nucleus"/>
    <property type="evidence" value="ECO:0007669"/>
    <property type="project" value="UniProtKB-SubCell"/>
</dbReference>
<evidence type="ECO:0000256" key="7">
    <source>
        <dbReference type="ARBA" id="ARBA00023163"/>
    </source>
</evidence>